<evidence type="ECO:0000256" key="4">
    <source>
        <dbReference type="ARBA" id="ARBA00022807"/>
    </source>
</evidence>
<dbReference type="SUPFAM" id="SSF49758">
    <property type="entry name" value="Calpain large subunit, middle domain (domain III)"/>
    <property type="match status" value="1"/>
</dbReference>
<feature type="domain" description="Calpain catalytic" evidence="7">
    <location>
        <begin position="1"/>
        <end position="226"/>
    </location>
</feature>
<dbReference type="CDD" id="cd00044">
    <property type="entry name" value="CysPc"/>
    <property type="match status" value="1"/>
</dbReference>
<gene>
    <name evidence="8" type="ORF">CAUJ_LOCUS14594</name>
</gene>
<evidence type="ECO:0000256" key="6">
    <source>
        <dbReference type="PROSITE-ProRule" id="PRU00239"/>
    </source>
</evidence>
<dbReference type="FunFam" id="2.60.120.380:FF:000002">
    <property type="entry name" value="calpain-3 isoform X1"/>
    <property type="match status" value="1"/>
</dbReference>
<accession>A0A8S1HTT5</accession>
<keyword evidence="2" id="KW-0645">Protease</keyword>
<dbReference type="Proteomes" id="UP000835052">
    <property type="component" value="Unassembled WGS sequence"/>
</dbReference>
<dbReference type="Pfam" id="PF01067">
    <property type="entry name" value="Calpain_III"/>
    <property type="match status" value="1"/>
</dbReference>
<evidence type="ECO:0000256" key="2">
    <source>
        <dbReference type="ARBA" id="ARBA00022670"/>
    </source>
</evidence>
<dbReference type="EMBL" id="CAJGYM010000135">
    <property type="protein sequence ID" value="CAD6198688.1"/>
    <property type="molecule type" value="Genomic_DNA"/>
</dbReference>
<dbReference type="InterPro" id="IPR022683">
    <property type="entry name" value="Calpain_III"/>
</dbReference>
<evidence type="ECO:0000313" key="8">
    <source>
        <dbReference type="EMBL" id="CAD6198688.1"/>
    </source>
</evidence>
<dbReference type="GO" id="GO:0005737">
    <property type="term" value="C:cytoplasm"/>
    <property type="evidence" value="ECO:0007669"/>
    <property type="project" value="TreeGrafter"/>
</dbReference>
<feature type="active site" evidence="5">
    <location>
        <position position="141"/>
    </location>
</feature>
<evidence type="ECO:0000313" key="9">
    <source>
        <dbReference type="Proteomes" id="UP000835052"/>
    </source>
</evidence>
<dbReference type="CDD" id="cd00214">
    <property type="entry name" value="Calpain_III"/>
    <property type="match status" value="1"/>
</dbReference>
<dbReference type="InterPro" id="IPR022684">
    <property type="entry name" value="Calpain_cysteine_protease"/>
</dbReference>
<evidence type="ECO:0000259" key="7">
    <source>
        <dbReference type="PROSITE" id="PS50203"/>
    </source>
</evidence>
<dbReference type="InterPro" id="IPR036213">
    <property type="entry name" value="Calpain_III_sf"/>
</dbReference>
<keyword evidence="3" id="KW-0378">Hydrolase</keyword>
<dbReference type="Gene3D" id="2.60.120.380">
    <property type="match status" value="1"/>
</dbReference>
<dbReference type="PROSITE" id="PS50203">
    <property type="entry name" value="CALPAIN_CAT"/>
    <property type="match status" value="1"/>
</dbReference>
<keyword evidence="9" id="KW-1185">Reference proteome</keyword>
<dbReference type="SMART" id="SM00230">
    <property type="entry name" value="CysPc"/>
    <property type="match status" value="1"/>
</dbReference>
<feature type="active site" evidence="5">
    <location>
        <position position="166"/>
    </location>
</feature>
<name>A0A8S1HTT5_9PELO</name>
<reference evidence="8" key="1">
    <citation type="submission" date="2020-10" db="EMBL/GenBank/DDBJ databases">
        <authorList>
            <person name="Kikuchi T."/>
        </authorList>
    </citation>
    <scope>NUCLEOTIDE SEQUENCE</scope>
    <source>
        <strain evidence="8">NKZ352</strain>
    </source>
</reference>
<dbReference type="PRINTS" id="PR00704">
    <property type="entry name" value="CALPAIN"/>
</dbReference>
<dbReference type="Pfam" id="PF00648">
    <property type="entry name" value="Peptidase_C2"/>
    <property type="match status" value="1"/>
</dbReference>
<evidence type="ECO:0000256" key="5">
    <source>
        <dbReference type="PIRSR" id="PIRSR622684-1"/>
    </source>
</evidence>
<dbReference type="SUPFAM" id="SSF54001">
    <property type="entry name" value="Cysteine proteinases"/>
    <property type="match status" value="1"/>
</dbReference>
<evidence type="ECO:0000256" key="3">
    <source>
        <dbReference type="ARBA" id="ARBA00022801"/>
    </source>
</evidence>
<dbReference type="OrthoDB" id="424753at2759"/>
<dbReference type="InterPro" id="IPR038765">
    <property type="entry name" value="Papain-like_cys_pep_sf"/>
</dbReference>
<dbReference type="GO" id="GO:0006508">
    <property type="term" value="P:proteolysis"/>
    <property type="evidence" value="ECO:0007669"/>
    <property type="project" value="UniProtKB-KW"/>
</dbReference>
<comment type="caution">
    <text evidence="8">The sequence shown here is derived from an EMBL/GenBank/DDBJ whole genome shotgun (WGS) entry which is preliminary data.</text>
</comment>
<dbReference type="FunFam" id="3.90.70.10:FF:000001">
    <property type="entry name" value="Calpain-1 catalytic subunit"/>
    <property type="match status" value="1"/>
</dbReference>
<dbReference type="GO" id="GO:0004198">
    <property type="term" value="F:calcium-dependent cysteine-type endopeptidase activity"/>
    <property type="evidence" value="ECO:0007669"/>
    <property type="project" value="InterPro"/>
</dbReference>
<keyword evidence="4" id="KW-0788">Thiol protease</keyword>
<dbReference type="PANTHER" id="PTHR10183">
    <property type="entry name" value="CALPAIN"/>
    <property type="match status" value="1"/>
</dbReference>
<dbReference type="InterPro" id="IPR001300">
    <property type="entry name" value="Peptidase_C2_calpain_cat"/>
</dbReference>
<dbReference type="AlphaFoldDB" id="A0A8S1HTT5"/>
<comment type="similarity">
    <text evidence="1">Belongs to the peptidase C2 family.</text>
</comment>
<dbReference type="Gene3D" id="3.90.70.10">
    <property type="entry name" value="Cysteine proteinases"/>
    <property type="match status" value="1"/>
</dbReference>
<comment type="caution">
    <text evidence="6">Lacks conserved residue(s) required for the propagation of feature annotation.</text>
</comment>
<dbReference type="PANTHER" id="PTHR10183:SF433">
    <property type="entry name" value="CALPAIN-A-RELATED"/>
    <property type="match status" value="1"/>
</dbReference>
<evidence type="ECO:0000256" key="1">
    <source>
        <dbReference type="ARBA" id="ARBA00007623"/>
    </source>
</evidence>
<dbReference type="SMART" id="SM00720">
    <property type="entry name" value="calpain_III"/>
    <property type="match status" value="1"/>
</dbReference>
<organism evidence="8 9">
    <name type="scientific">Caenorhabditis auriculariae</name>
    <dbReference type="NCBI Taxonomy" id="2777116"/>
    <lineage>
        <taxon>Eukaryota</taxon>
        <taxon>Metazoa</taxon>
        <taxon>Ecdysozoa</taxon>
        <taxon>Nematoda</taxon>
        <taxon>Chromadorea</taxon>
        <taxon>Rhabditida</taxon>
        <taxon>Rhabditina</taxon>
        <taxon>Rhabditomorpha</taxon>
        <taxon>Rhabditoidea</taxon>
        <taxon>Rhabditidae</taxon>
        <taxon>Peloderinae</taxon>
        <taxon>Caenorhabditis</taxon>
    </lineage>
</organism>
<protein>
    <recommendedName>
        <fullName evidence="7">Calpain catalytic domain-containing protein</fullName>
    </recommendedName>
</protein>
<proteinExistence type="inferred from homology"/>
<dbReference type="InterPro" id="IPR022682">
    <property type="entry name" value="Calpain_domain_III"/>
</dbReference>
<sequence length="406" mass="46328">MPKTRHSHCGHVFVYRIFHFYFWRYGKWVEVVVDDRLPTIDGKLCYMKSQENNEFWSALLEKAYAKMYGCYENLEGGTTAEALEDFTGGLTEFFDLRKVAKTTVLSQMVRGMQMGSLFACSIDADANIKELQLSNGLICGHAYSLTSLHTVKNLKGKQVPLLRLRNPWGNSREWRGAWSDGSSEWRTIDEQTKEDLGIEFAQDGEFWMTFDDFYRNFTQMEVCNLSAAVMDEIAEMTGVDVKASQTYVWKETSTDGEWSTAKGTAGGCTNNPHSFYNNPQYATYFTVPDTSLEKDGKCTVIVAVMQKYRRELKSLGKDSLPIGFAVYACDGVKYTMHPRFFVQTTPVCRSGAFINVRQVTARFRVPPGDYVTVPSTYDPNCDAEFLLRIYSNTRLMTKLLEKDPDY</sequence>
<dbReference type="InterPro" id="IPR033883">
    <property type="entry name" value="C2_III"/>
</dbReference>